<dbReference type="Gene3D" id="3.40.367.20">
    <property type="match status" value="1"/>
</dbReference>
<dbReference type="GO" id="GO:0005536">
    <property type="term" value="F:D-glucose binding"/>
    <property type="evidence" value="ECO:0007669"/>
    <property type="project" value="InterPro"/>
</dbReference>
<dbReference type="AlphaFoldDB" id="A0A1B0ZX94"/>
<evidence type="ECO:0000313" key="5">
    <source>
        <dbReference type="EMBL" id="MDE4164396.1"/>
    </source>
</evidence>
<dbReference type="EMBL" id="JARCJK010000001">
    <property type="protein sequence ID" value="MDE4164396.1"/>
    <property type="molecule type" value="Genomic_DNA"/>
</dbReference>
<dbReference type="EMBL" id="CP015124">
    <property type="protein sequence ID" value="ANP38700.1"/>
    <property type="molecule type" value="Genomic_DNA"/>
</dbReference>
<keyword evidence="1" id="KW-0808">Transferase</keyword>
<evidence type="ECO:0000256" key="1">
    <source>
        <dbReference type="ARBA" id="ARBA00022679"/>
    </source>
</evidence>
<evidence type="ECO:0000256" key="2">
    <source>
        <dbReference type="ARBA" id="ARBA00022777"/>
    </source>
</evidence>
<dbReference type="OrthoDB" id="9765195at2"/>
<keyword evidence="6" id="KW-1185">Reference proteome</keyword>
<dbReference type="InterPro" id="IPR003836">
    <property type="entry name" value="Glucokinase"/>
</dbReference>
<dbReference type="CDD" id="cd24008">
    <property type="entry name" value="ASKHA_NBD_GLK"/>
    <property type="match status" value="1"/>
</dbReference>
<dbReference type="SUPFAM" id="SSF53067">
    <property type="entry name" value="Actin-like ATPase domain"/>
    <property type="match status" value="1"/>
</dbReference>
<dbReference type="GO" id="GO:0005524">
    <property type="term" value="F:ATP binding"/>
    <property type="evidence" value="ECO:0007669"/>
    <property type="project" value="InterPro"/>
</dbReference>
<name>A0A1B0ZX94_9RHOB</name>
<keyword evidence="2 4" id="KW-0418">Kinase</keyword>
<reference evidence="4 6" key="1">
    <citation type="submission" date="2016-04" db="EMBL/GenBank/DDBJ databases">
        <authorList>
            <person name="Evans L.H."/>
            <person name="Alamgir A."/>
            <person name="Owens N."/>
            <person name="Weber N.D."/>
            <person name="Virtaneva K."/>
            <person name="Barbian K."/>
            <person name="Babar A."/>
            <person name="Rosenke K."/>
        </authorList>
    </citation>
    <scope>NUCLEOTIDE SEQUENCE [LARGE SCALE GENOMIC DNA]</scope>
    <source>
        <strain evidence="4 6">JL2886</strain>
    </source>
</reference>
<reference evidence="5 7" key="2">
    <citation type="submission" date="2023-02" db="EMBL/GenBank/DDBJ databases">
        <title>Population genomics of bacteria associated with diatom.</title>
        <authorList>
            <person name="Xie J."/>
            <person name="Wang H."/>
        </authorList>
    </citation>
    <scope>NUCLEOTIDE SEQUENCE [LARGE SCALE GENOMIC DNA]</scope>
    <source>
        <strain evidence="5 7">PT47_8</strain>
    </source>
</reference>
<proteinExistence type="inferred from homology"/>
<protein>
    <submittedName>
        <fullName evidence="4">Glucokinase</fullName>
    </submittedName>
</protein>
<dbReference type="Proteomes" id="UP001218364">
    <property type="component" value="Unassembled WGS sequence"/>
</dbReference>
<gene>
    <name evidence="4" type="primary">glk</name>
    <name evidence="4" type="ORF">JL2886_03831</name>
    <name evidence="5" type="ORF">PXK24_01735</name>
</gene>
<dbReference type="Proteomes" id="UP000092565">
    <property type="component" value="Chromosome"/>
</dbReference>
<dbReference type="Pfam" id="PF02685">
    <property type="entry name" value="Glucokinase"/>
    <property type="match status" value="1"/>
</dbReference>
<organism evidence="4 6">
    <name type="scientific">Phaeobacter gallaeciensis</name>
    <dbReference type="NCBI Taxonomy" id="60890"/>
    <lineage>
        <taxon>Bacteria</taxon>
        <taxon>Pseudomonadati</taxon>
        <taxon>Pseudomonadota</taxon>
        <taxon>Alphaproteobacteria</taxon>
        <taxon>Rhodobacterales</taxon>
        <taxon>Roseobacteraceae</taxon>
        <taxon>Phaeobacter</taxon>
    </lineage>
</organism>
<dbReference type="GO" id="GO:0005829">
    <property type="term" value="C:cytosol"/>
    <property type="evidence" value="ECO:0007669"/>
    <property type="project" value="TreeGrafter"/>
</dbReference>
<evidence type="ECO:0000313" key="6">
    <source>
        <dbReference type="Proteomes" id="UP000092565"/>
    </source>
</evidence>
<dbReference type="InterPro" id="IPR043129">
    <property type="entry name" value="ATPase_NBD"/>
</dbReference>
<dbReference type="GO" id="GO:0006096">
    <property type="term" value="P:glycolytic process"/>
    <property type="evidence" value="ECO:0007669"/>
    <property type="project" value="InterPro"/>
</dbReference>
<dbReference type="PANTHER" id="PTHR47690:SF1">
    <property type="entry name" value="GLUCOKINASE"/>
    <property type="match status" value="1"/>
</dbReference>
<dbReference type="PATRIC" id="fig|60890.4.peg.3735"/>
<dbReference type="RefSeq" id="WP_065273319.1">
    <property type="nucleotide sequence ID" value="NZ_CP015124.1"/>
</dbReference>
<accession>A0A1B0ZX94</accession>
<evidence type="ECO:0000313" key="7">
    <source>
        <dbReference type="Proteomes" id="UP001218364"/>
    </source>
</evidence>
<dbReference type="Gene3D" id="3.30.420.40">
    <property type="match status" value="1"/>
</dbReference>
<dbReference type="InterPro" id="IPR050201">
    <property type="entry name" value="Bacterial_glucokinase"/>
</dbReference>
<sequence>MASDLTVLVGDVGGSNTRLALAGPEIGVTGLKHFPNDSYSSLDEVLAAYCAQPGLPPLQGCCLAVAGPVYGGTYRLTNRDWHGTAAGLAERLPLEPGGRVDVVNDLAALGHALPVLIPGQLSSLRAGRQQGEQALVAGVGTGFNVSLSAGGNTIEAELGHASLPDPLAQELARLLGRSPEEFPSVEELFSGRGLVRLHRALGGDPSEGGAEIVAAFQDGEEHVAQRSVPAWARLLGLLARELVPAYMPGQGIFFAGSVARGVLGTGARGDFLAAFAEPGGKLAAQCATTPLWLITDDAAGVSGTARYAIEAAQRRGAAPVRA</sequence>
<evidence type="ECO:0000313" key="4">
    <source>
        <dbReference type="EMBL" id="ANP38700.1"/>
    </source>
</evidence>
<dbReference type="PANTHER" id="PTHR47690">
    <property type="entry name" value="GLUCOKINASE"/>
    <property type="match status" value="1"/>
</dbReference>
<evidence type="ECO:0000256" key="3">
    <source>
        <dbReference type="RuleBase" id="RU004046"/>
    </source>
</evidence>
<comment type="similarity">
    <text evidence="3">Belongs to the bacterial glucokinase family.</text>
</comment>
<dbReference type="GO" id="GO:0004340">
    <property type="term" value="F:glucokinase activity"/>
    <property type="evidence" value="ECO:0007669"/>
    <property type="project" value="InterPro"/>
</dbReference>